<sequence>MLKQRAVKGYIKRLLVVNRSYFSFNTSQVLSRTRAAFTYSNHVTCYRNFFLNRIRARKGTVEEKEKRSIVTIAAEPPAPALPDTVDGTVPYRRYCELPIARHFCVSFIPTDYCTLHTFVLILAMLTPPSHDLELPLPPSLHAVGCPSYGLSSPDENVRFAVFYLPSVQLFVCIR</sequence>
<dbReference type="Proteomes" id="UP000270296">
    <property type="component" value="Unassembled WGS sequence"/>
</dbReference>
<name>A0A183J344_9BILA</name>
<evidence type="ECO:0000313" key="1">
    <source>
        <dbReference type="EMBL" id="VDP30598.1"/>
    </source>
</evidence>
<accession>A0A183J344</accession>
<reference evidence="1 2" key="2">
    <citation type="submission" date="2018-11" db="EMBL/GenBank/DDBJ databases">
        <authorList>
            <consortium name="Pathogen Informatics"/>
        </authorList>
    </citation>
    <scope>NUCLEOTIDE SEQUENCE [LARGE SCALE GENOMIC DNA]</scope>
</reference>
<reference evidence="3" key="1">
    <citation type="submission" date="2016-06" db="UniProtKB">
        <authorList>
            <consortium name="WormBaseParasite"/>
        </authorList>
    </citation>
    <scope>IDENTIFICATION</scope>
</reference>
<proteinExistence type="predicted"/>
<evidence type="ECO:0000313" key="3">
    <source>
        <dbReference type="WBParaSite" id="SBAD_0001065601-mRNA-1"/>
    </source>
</evidence>
<organism evidence="3">
    <name type="scientific">Soboliphyme baturini</name>
    <dbReference type="NCBI Taxonomy" id="241478"/>
    <lineage>
        <taxon>Eukaryota</taxon>
        <taxon>Metazoa</taxon>
        <taxon>Ecdysozoa</taxon>
        <taxon>Nematoda</taxon>
        <taxon>Enoplea</taxon>
        <taxon>Dorylaimia</taxon>
        <taxon>Dioctophymatida</taxon>
        <taxon>Dioctophymatoidea</taxon>
        <taxon>Soboliphymatidae</taxon>
        <taxon>Soboliphyme</taxon>
    </lineage>
</organism>
<gene>
    <name evidence="1" type="ORF">SBAD_LOCUS10291</name>
</gene>
<dbReference type="AlphaFoldDB" id="A0A183J344"/>
<evidence type="ECO:0000313" key="2">
    <source>
        <dbReference type="Proteomes" id="UP000270296"/>
    </source>
</evidence>
<keyword evidence="2" id="KW-1185">Reference proteome</keyword>
<dbReference type="WBParaSite" id="SBAD_0001065601-mRNA-1">
    <property type="protein sequence ID" value="SBAD_0001065601-mRNA-1"/>
    <property type="gene ID" value="SBAD_0001065601"/>
</dbReference>
<dbReference type="EMBL" id="UZAM01013875">
    <property type="protein sequence ID" value="VDP30598.1"/>
    <property type="molecule type" value="Genomic_DNA"/>
</dbReference>
<protein>
    <submittedName>
        <fullName evidence="1 3">Uncharacterized protein</fullName>
    </submittedName>
</protein>